<name>A0A0V1B1G5_TRISP</name>
<evidence type="ECO:0000256" key="2">
    <source>
        <dbReference type="ARBA" id="ARBA00004367"/>
    </source>
</evidence>
<evidence type="ECO:0000256" key="10">
    <source>
        <dbReference type="ARBA" id="ARBA00022982"/>
    </source>
</evidence>
<feature type="disulfide bond" description="Redox-active" evidence="18">
    <location>
        <begin position="139"/>
        <end position="144"/>
    </location>
</feature>
<evidence type="ECO:0000256" key="7">
    <source>
        <dbReference type="ARBA" id="ARBA00022729"/>
    </source>
</evidence>
<evidence type="ECO:0000256" key="3">
    <source>
        <dbReference type="ARBA" id="ARBA00008277"/>
    </source>
</evidence>
<evidence type="ECO:0000256" key="12">
    <source>
        <dbReference type="ARBA" id="ARBA00023136"/>
    </source>
</evidence>
<keyword evidence="5" id="KW-0813">Transport</keyword>
<dbReference type="InterPro" id="IPR037192">
    <property type="entry name" value="ERO1-like_sf"/>
</dbReference>
<reference evidence="20 21" key="1">
    <citation type="submission" date="2015-01" db="EMBL/GenBank/DDBJ databases">
        <title>Evolution of Trichinella species and genotypes.</title>
        <authorList>
            <person name="Korhonen P.K."/>
            <person name="Edoardo P."/>
            <person name="Giuseppe L.R."/>
            <person name="Gasser R.B."/>
        </authorList>
    </citation>
    <scope>NUCLEOTIDE SEQUENCE [LARGE SCALE GENOMIC DNA]</scope>
    <source>
        <strain evidence="20">ISS3</strain>
    </source>
</reference>
<keyword evidence="6" id="KW-0285">Flavoprotein</keyword>
<evidence type="ECO:0000313" key="20">
    <source>
        <dbReference type="EMBL" id="KRY30428.1"/>
    </source>
</evidence>
<keyword evidence="11" id="KW-0560">Oxidoreductase</keyword>
<evidence type="ECO:0000256" key="13">
    <source>
        <dbReference type="ARBA" id="ARBA00023157"/>
    </source>
</evidence>
<evidence type="ECO:0000313" key="21">
    <source>
        <dbReference type="Proteomes" id="UP000054776"/>
    </source>
</evidence>
<keyword evidence="21" id="KW-1185">Reference proteome</keyword>
<feature type="binding site" evidence="17">
    <location>
        <position position="235"/>
    </location>
    <ligand>
        <name>FAD</name>
        <dbReference type="ChEBI" id="CHEBI:57692"/>
    </ligand>
</feature>
<keyword evidence="19" id="KW-0812">Transmembrane</keyword>
<keyword evidence="10" id="KW-0249">Electron transport</keyword>
<dbReference type="SUPFAM" id="SSF110019">
    <property type="entry name" value="ERO1-like"/>
    <property type="match status" value="1"/>
</dbReference>
<dbReference type="PANTHER" id="PTHR12613:SF0">
    <property type="entry name" value="ERO1-LIKE PROTEIN"/>
    <property type="match status" value="1"/>
</dbReference>
<feature type="transmembrane region" description="Helical" evidence="19">
    <location>
        <begin position="52"/>
        <end position="74"/>
    </location>
</feature>
<comment type="caution">
    <text evidence="20">The sequence shown here is derived from an EMBL/GenBank/DDBJ whole genome shotgun (WGS) entry which is preliminary data.</text>
</comment>
<evidence type="ECO:0000256" key="9">
    <source>
        <dbReference type="ARBA" id="ARBA00022827"/>
    </source>
</evidence>
<dbReference type="Proteomes" id="UP000054776">
    <property type="component" value="Unassembled WGS sequence"/>
</dbReference>
<evidence type="ECO:0000256" key="5">
    <source>
        <dbReference type="ARBA" id="ARBA00022448"/>
    </source>
</evidence>
<protein>
    <submittedName>
        <fullName evidence="20">Endoplasmic oxidoreductin-1</fullName>
    </submittedName>
</protein>
<evidence type="ECO:0000256" key="16">
    <source>
        <dbReference type="PIRSR" id="PIRSR017205-1"/>
    </source>
</evidence>
<dbReference type="GO" id="GO:0034975">
    <property type="term" value="P:protein folding in endoplasmic reticulum"/>
    <property type="evidence" value="ECO:0007669"/>
    <property type="project" value="InterPro"/>
</dbReference>
<organism evidence="20 21">
    <name type="scientific">Trichinella spiralis</name>
    <name type="common">Trichina worm</name>
    <dbReference type="NCBI Taxonomy" id="6334"/>
    <lineage>
        <taxon>Eukaryota</taxon>
        <taxon>Metazoa</taxon>
        <taxon>Ecdysozoa</taxon>
        <taxon>Nematoda</taxon>
        <taxon>Enoplea</taxon>
        <taxon>Dorylaimia</taxon>
        <taxon>Trichinellida</taxon>
        <taxon>Trichinellidae</taxon>
        <taxon>Trichinella</taxon>
    </lineage>
</organism>
<dbReference type="PIRSF" id="PIRSF017205">
    <property type="entry name" value="ERO1"/>
    <property type="match status" value="1"/>
</dbReference>
<dbReference type="GO" id="GO:0016972">
    <property type="term" value="F:thiol oxidase activity"/>
    <property type="evidence" value="ECO:0007669"/>
    <property type="project" value="InterPro"/>
</dbReference>
<keyword evidence="7" id="KW-0732">Signal</keyword>
<dbReference type="PANTHER" id="PTHR12613">
    <property type="entry name" value="ERO1-RELATED"/>
    <property type="match status" value="1"/>
</dbReference>
<keyword evidence="15" id="KW-0676">Redox-active center</keyword>
<evidence type="ECO:0000256" key="17">
    <source>
        <dbReference type="PIRSR" id="PIRSR017205-2"/>
    </source>
</evidence>
<dbReference type="FunCoup" id="A0A0V1B1G5">
    <property type="interactions" value="1741"/>
</dbReference>
<keyword evidence="8" id="KW-0256">Endoplasmic reticulum</keyword>
<dbReference type="AlphaFoldDB" id="A0A0V1B1G5"/>
<dbReference type="OrthoDB" id="269384at2759"/>
<keyword evidence="19" id="KW-1133">Transmembrane helix</keyword>
<comment type="subcellular location">
    <subcellularLocation>
        <location evidence="2">Endoplasmic reticulum membrane</location>
        <topology evidence="2">Peripheral membrane protein</topology>
        <orientation evidence="2">Lumenal side</orientation>
    </subcellularLocation>
</comment>
<dbReference type="Pfam" id="PF04137">
    <property type="entry name" value="ERO1"/>
    <property type="match status" value="1"/>
</dbReference>
<feature type="disulfide bond" description="Redox-active" evidence="18">
    <location>
        <begin position="473"/>
        <end position="476"/>
    </location>
</feature>
<feature type="active site" evidence="16">
    <location>
        <position position="476"/>
    </location>
</feature>
<evidence type="ECO:0000256" key="4">
    <source>
        <dbReference type="ARBA" id="ARBA00011802"/>
    </source>
</evidence>
<dbReference type="STRING" id="6334.A0A0V1B1G5"/>
<keyword evidence="13 18" id="KW-1015">Disulfide bond</keyword>
<evidence type="ECO:0000256" key="8">
    <source>
        <dbReference type="ARBA" id="ARBA00022824"/>
    </source>
</evidence>
<accession>A0A0V1B1G5</accession>
<evidence type="ECO:0000256" key="19">
    <source>
        <dbReference type="SAM" id="Phobius"/>
    </source>
</evidence>
<feature type="binding site" evidence="17">
    <location>
        <position position="248"/>
    </location>
    <ligand>
        <name>FAD</name>
        <dbReference type="ChEBI" id="CHEBI:57692"/>
    </ligand>
</feature>
<evidence type="ECO:0000256" key="11">
    <source>
        <dbReference type="ARBA" id="ARBA00023002"/>
    </source>
</evidence>
<gene>
    <name evidence="20" type="primary">ero-1</name>
    <name evidence="20" type="ORF">T01_2753</name>
</gene>
<proteinExistence type="inferred from homology"/>
<keyword evidence="14" id="KW-0325">Glycoprotein</keyword>
<comment type="cofactor">
    <cofactor evidence="1 17">
        <name>FAD</name>
        <dbReference type="ChEBI" id="CHEBI:57692"/>
    </cofactor>
</comment>
<feature type="binding site" evidence="17">
    <location>
        <position position="237"/>
    </location>
    <ligand>
        <name>FAD</name>
        <dbReference type="ChEBI" id="CHEBI:57692"/>
    </ligand>
</feature>
<feature type="binding site" evidence="17">
    <location>
        <position position="368"/>
    </location>
    <ligand>
        <name>FAD</name>
        <dbReference type="ChEBI" id="CHEBI:57692"/>
    </ligand>
</feature>
<dbReference type="InParanoid" id="A0A0V1B1G5"/>
<dbReference type="EMBL" id="JYDH01000141">
    <property type="protein sequence ID" value="KRY30428.1"/>
    <property type="molecule type" value="Genomic_DNA"/>
</dbReference>
<comment type="similarity">
    <text evidence="3">Belongs to the EROs family.</text>
</comment>
<evidence type="ECO:0000256" key="1">
    <source>
        <dbReference type="ARBA" id="ARBA00001974"/>
    </source>
</evidence>
<keyword evidence="9 17" id="KW-0274">FAD</keyword>
<comment type="subunit">
    <text evidence="4">May function both as a monomer and a homodimer.</text>
</comment>
<dbReference type="InterPro" id="IPR007266">
    <property type="entry name" value="Ero1"/>
</dbReference>
<keyword evidence="12 19" id="KW-0472">Membrane</keyword>
<sequence length="546" mass="64057">MFNFIKIRDTVLILTCNYTYLYFCVGCLYLFLFVDFVAGCFPILAMTSYRRFLVVSLISVYLILGLNLALAVAVDVREQCICFSLMQLHSCECTEHSIDYFNNHQLYDSLVKLLKKDCFRYYKVDMERECPFWKEERFCSTGECGIENCDDAVPEAWKYTKPLYKEHHLSSHQRSSRCDESNDIDPLDKHISRSQREEFAKWTAHDEQLWDNFCDVGDEASETLHFVDLTLNPERYTGYKGNSAQRVWKCIYEENCFKPDPKFDRDFLIYPNVRADNNHCDVIFCSLRFICGCSSFFCLLESMHDERVCAVKSVRFTALLADCTQASRYLLRQIIFNHHSCTVQCFVLAPGGFGAGRWVRNVDMFKYRFGAEYTNGEGPERLKNLYFVYLLELRALQKVAPYLHHSLFYTGDDERDMETMDEVSRFVQTVEAFRNPFKESTLFQGNANKAMTLKEEFRRHFLNISRIMDCVDCDKCRLWGKLQTHGIGTALKILFSDLPKVHDHQRRKRHFQLQRNDVVALFNSFGRFSSSIKEISEFNKLLYPSN</sequence>
<evidence type="ECO:0000256" key="18">
    <source>
        <dbReference type="PIRSR" id="PIRSR017205-3"/>
    </source>
</evidence>
<evidence type="ECO:0000256" key="14">
    <source>
        <dbReference type="ARBA" id="ARBA00023180"/>
    </source>
</evidence>
<dbReference type="eggNOG" id="KOG2608">
    <property type="taxonomic scope" value="Eukaryota"/>
</dbReference>
<dbReference type="GO" id="GO:0015035">
    <property type="term" value="F:protein-disulfide reductase activity"/>
    <property type="evidence" value="ECO:0007669"/>
    <property type="project" value="InterPro"/>
</dbReference>
<evidence type="ECO:0000256" key="15">
    <source>
        <dbReference type="ARBA" id="ARBA00023284"/>
    </source>
</evidence>
<evidence type="ECO:0000256" key="6">
    <source>
        <dbReference type="ARBA" id="ARBA00022630"/>
    </source>
</evidence>
<dbReference type="GO" id="GO:0005789">
    <property type="term" value="C:endoplasmic reticulum membrane"/>
    <property type="evidence" value="ECO:0007669"/>
    <property type="project" value="UniProtKB-SubCell"/>
</dbReference>
<feature type="active site" description="Nucleophile" evidence="16">
    <location>
        <position position="473"/>
    </location>
</feature>
<dbReference type="GO" id="GO:0071949">
    <property type="term" value="F:FAD binding"/>
    <property type="evidence" value="ECO:0007669"/>
    <property type="project" value="InterPro"/>
</dbReference>
<feature type="transmembrane region" description="Helical" evidence="19">
    <location>
        <begin position="20"/>
        <end position="45"/>
    </location>
</feature>